<dbReference type="CDD" id="cd02440">
    <property type="entry name" value="AdoMet_MTases"/>
    <property type="match status" value="1"/>
</dbReference>
<sequence length="233" mass="26095">MTQQTNYDEFAEAYAAENESNMLNAYYERPAMLELAGNVAGRRMLDAGCGAGPLLEKLQNRGAKVTGFDASPAMVELARQRLGGDADIVVADLGRRLPFADESFDDVTASLVFHYLQDWAGALSEVRRVLRPGGRLMLSVNHPLVYPWTHPGTDYFVPVRYTDEHTFAGQPAALTYWHRPLRDMTQAFTDAGFRIEQIHEPPYSSNAPEEIVPEPFRERDSFLSFIFFVLSAG</sequence>
<dbReference type="InterPro" id="IPR050508">
    <property type="entry name" value="Methyltransf_Superfamily"/>
</dbReference>
<dbReference type="InterPro" id="IPR013216">
    <property type="entry name" value="Methyltransf_11"/>
</dbReference>
<keyword evidence="2" id="KW-0808">Transferase</keyword>
<organism evidence="2 3">
    <name type="scientific">Glutamicibacter arilaitensis</name>
    <dbReference type="NCBI Taxonomy" id="256701"/>
    <lineage>
        <taxon>Bacteria</taxon>
        <taxon>Bacillati</taxon>
        <taxon>Actinomycetota</taxon>
        <taxon>Actinomycetes</taxon>
        <taxon>Micrococcales</taxon>
        <taxon>Micrococcaceae</taxon>
        <taxon>Glutamicibacter</taxon>
    </lineage>
</organism>
<dbReference type="InterPro" id="IPR029063">
    <property type="entry name" value="SAM-dependent_MTases_sf"/>
</dbReference>
<accession>A0A2N7S4X0</accession>
<evidence type="ECO:0000313" key="3">
    <source>
        <dbReference type="Proteomes" id="UP000235739"/>
    </source>
</evidence>
<feature type="domain" description="Methyltransferase type 11" evidence="1">
    <location>
        <begin position="45"/>
        <end position="137"/>
    </location>
</feature>
<protein>
    <submittedName>
        <fullName evidence="2">SAM-dependent methyltransferase</fullName>
    </submittedName>
</protein>
<proteinExistence type="predicted"/>
<gene>
    <name evidence="2" type="ORF">CIK84_06465</name>
</gene>
<dbReference type="Proteomes" id="UP000235739">
    <property type="component" value="Unassembled WGS sequence"/>
</dbReference>
<comment type="caution">
    <text evidence="2">The sequence shown here is derived from an EMBL/GenBank/DDBJ whole genome shotgun (WGS) entry which is preliminary data.</text>
</comment>
<dbReference type="PANTHER" id="PTHR42912">
    <property type="entry name" value="METHYLTRANSFERASE"/>
    <property type="match status" value="1"/>
</dbReference>
<reference evidence="2 3" key="1">
    <citation type="journal article" date="2017" name="Elife">
        <title>Extensive horizontal gene transfer in cheese-associated bacteria.</title>
        <authorList>
            <person name="Bonham K.S."/>
            <person name="Wolfe B.E."/>
            <person name="Dutton R.J."/>
        </authorList>
    </citation>
    <scope>NUCLEOTIDE SEQUENCE [LARGE SCALE GENOMIC DNA]</scope>
    <source>
        <strain evidence="2 3">JB182</strain>
    </source>
</reference>
<evidence type="ECO:0000259" key="1">
    <source>
        <dbReference type="Pfam" id="PF08241"/>
    </source>
</evidence>
<dbReference type="RefSeq" id="WP_102597839.1">
    <property type="nucleotide sequence ID" value="NZ_JBQEGE010000096.1"/>
</dbReference>
<evidence type="ECO:0000313" key="2">
    <source>
        <dbReference type="EMBL" id="PMQ21205.1"/>
    </source>
</evidence>
<keyword evidence="2" id="KW-0489">Methyltransferase</keyword>
<dbReference type="GO" id="GO:0008757">
    <property type="term" value="F:S-adenosylmethionine-dependent methyltransferase activity"/>
    <property type="evidence" value="ECO:0007669"/>
    <property type="project" value="InterPro"/>
</dbReference>
<dbReference type="Pfam" id="PF08241">
    <property type="entry name" value="Methyltransf_11"/>
    <property type="match status" value="1"/>
</dbReference>
<dbReference type="GO" id="GO:0032259">
    <property type="term" value="P:methylation"/>
    <property type="evidence" value="ECO:0007669"/>
    <property type="project" value="UniProtKB-KW"/>
</dbReference>
<name>A0A2N7S4X0_9MICC</name>
<dbReference type="EMBL" id="PNQX01000001">
    <property type="protein sequence ID" value="PMQ21205.1"/>
    <property type="molecule type" value="Genomic_DNA"/>
</dbReference>
<dbReference type="SUPFAM" id="SSF53335">
    <property type="entry name" value="S-adenosyl-L-methionine-dependent methyltransferases"/>
    <property type="match status" value="1"/>
</dbReference>
<dbReference type="Gene3D" id="3.40.50.150">
    <property type="entry name" value="Vaccinia Virus protein VP39"/>
    <property type="match status" value="1"/>
</dbReference>
<dbReference type="AlphaFoldDB" id="A0A2N7S4X0"/>